<accession>A0A6I4WC52</accession>
<evidence type="ECO:0008006" key="5">
    <source>
        <dbReference type="Google" id="ProtNLM"/>
    </source>
</evidence>
<protein>
    <recommendedName>
        <fullName evidence="5">Sirohydrochlorin chelatase</fullName>
    </recommendedName>
</protein>
<evidence type="ECO:0000256" key="1">
    <source>
        <dbReference type="ARBA" id="ARBA00022723"/>
    </source>
</evidence>
<keyword evidence="2" id="KW-0456">Lyase</keyword>
<gene>
    <name evidence="3" type="ORF">GQ466_24395</name>
</gene>
<dbReference type="CDD" id="cd03416">
    <property type="entry name" value="CbiX_SirB_N"/>
    <property type="match status" value="1"/>
</dbReference>
<dbReference type="GO" id="GO:0016829">
    <property type="term" value="F:lyase activity"/>
    <property type="evidence" value="ECO:0007669"/>
    <property type="project" value="UniProtKB-KW"/>
</dbReference>
<comment type="caution">
    <text evidence="3">The sequence shown here is derived from an EMBL/GenBank/DDBJ whole genome shotgun (WGS) entry which is preliminary data.</text>
</comment>
<sequence>MPDSGREGGAPVLLAVAHGTRSAAGVAAVRALLRRVRALRPWVPVAEAYAEIAEPRLEDALHAVGDRPVVPVPLLLARGYHALIDIPGRVERLRPDALPGRPLGPDGLLADALAARLRATGEPRRGDAVVLAAAGSSDPVGVADVEAAARLLARRLRRPVATGFVAAGGPPLADVVADLRAGGAERVVAASYVLAPGFFHGRMTASGADAVTAPLGAHDAVARLLLRRYDQARLSAGSAVPVL</sequence>
<dbReference type="AlphaFoldDB" id="A0A6I4WC52"/>
<dbReference type="Gene3D" id="3.40.50.1400">
    <property type="match status" value="2"/>
</dbReference>
<evidence type="ECO:0000313" key="4">
    <source>
        <dbReference type="Proteomes" id="UP000431901"/>
    </source>
</evidence>
<proteinExistence type="predicted"/>
<dbReference type="InterPro" id="IPR002762">
    <property type="entry name" value="CbiX-like"/>
</dbReference>
<dbReference type="PANTHER" id="PTHR33542">
    <property type="entry name" value="SIROHYDROCHLORIN FERROCHELATASE, CHLOROPLASTIC"/>
    <property type="match status" value="1"/>
</dbReference>
<name>A0A6I4WC52_9ACTN</name>
<evidence type="ECO:0000313" key="3">
    <source>
        <dbReference type="EMBL" id="MXQ67161.1"/>
    </source>
</evidence>
<dbReference type="SUPFAM" id="SSF53800">
    <property type="entry name" value="Chelatase"/>
    <property type="match status" value="1"/>
</dbReference>
<dbReference type="GO" id="GO:0046872">
    <property type="term" value="F:metal ion binding"/>
    <property type="evidence" value="ECO:0007669"/>
    <property type="project" value="UniProtKB-KW"/>
</dbReference>
<keyword evidence="4" id="KW-1185">Reference proteome</keyword>
<dbReference type="OrthoDB" id="7345302at2"/>
<organism evidence="3 4">
    <name type="scientific">Actinomadura rayongensis</name>
    <dbReference type="NCBI Taxonomy" id="1429076"/>
    <lineage>
        <taxon>Bacteria</taxon>
        <taxon>Bacillati</taxon>
        <taxon>Actinomycetota</taxon>
        <taxon>Actinomycetes</taxon>
        <taxon>Streptosporangiales</taxon>
        <taxon>Thermomonosporaceae</taxon>
        <taxon>Actinomadura</taxon>
    </lineage>
</organism>
<dbReference type="PANTHER" id="PTHR33542:SF5">
    <property type="entry name" value="FERROCHELATASE CHE1"/>
    <property type="match status" value="1"/>
</dbReference>
<reference evidence="3 4" key="1">
    <citation type="submission" date="2019-12" db="EMBL/GenBank/DDBJ databases">
        <title>Nocardia macrotermitis sp. nov. and Nocardia aurantia sp. nov., isolated from the gut of the fungus growing-termite Macrotermes natalensis.</title>
        <authorList>
            <person name="Christine B."/>
            <person name="Rene B."/>
        </authorList>
    </citation>
    <scope>NUCLEOTIDE SEQUENCE [LARGE SCALE GENOMIC DNA]</scope>
    <source>
        <strain evidence="3 4">DSM 102126</strain>
    </source>
</reference>
<dbReference type="Pfam" id="PF01903">
    <property type="entry name" value="CbiX"/>
    <property type="match status" value="2"/>
</dbReference>
<dbReference type="Proteomes" id="UP000431901">
    <property type="component" value="Unassembled WGS sequence"/>
</dbReference>
<dbReference type="RefSeq" id="WP_161105355.1">
    <property type="nucleotide sequence ID" value="NZ_JBHLYI010000024.1"/>
</dbReference>
<dbReference type="EMBL" id="WUTW01000006">
    <property type="protein sequence ID" value="MXQ67161.1"/>
    <property type="molecule type" value="Genomic_DNA"/>
</dbReference>
<keyword evidence="1" id="KW-0479">Metal-binding</keyword>
<dbReference type="InterPro" id="IPR050963">
    <property type="entry name" value="Sirohydro_Cobaltochel/CbiX"/>
</dbReference>
<evidence type="ECO:0000256" key="2">
    <source>
        <dbReference type="ARBA" id="ARBA00023239"/>
    </source>
</evidence>